<accession>A0AA96V6I5</accession>
<sequence>MLILKGKMKNAANGHIFGNKNGLPAFLKNKSKNYRHNARRRRQK</sequence>
<dbReference type="RefSeq" id="WP_338097557.1">
    <property type="nucleotide sequence ID" value="NZ_CP131061.1"/>
</dbReference>
<reference evidence="2 3" key="1">
    <citation type="submission" date="2023-07" db="EMBL/GenBank/DDBJ databases">
        <title>Closed genome sequence of Methanosarcinaceae archaeon Am2.</title>
        <authorList>
            <person name="Poehlein A."/>
            <person name="Protasov E."/>
            <person name="Platt K."/>
            <person name="Reeh H."/>
            <person name="Daniel R."/>
            <person name="Brune A."/>
        </authorList>
    </citation>
    <scope>NUCLEOTIDE SEQUENCE [LARGE SCALE GENOMIC DNA]</scope>
    <source>
        <strain evidence="2 3">Am2</strain>
    </source>
</reference>
<dbReference type="EMBL" id="CP131061">
    <property type="protein sequence ID" value="WNY27594.1"/>
    <property type="molecule type" value="Genomic_DNA"/>
</dbReference>
<dbReference type="GeneID" id="89228822"/>
<feature type="region of interest" description="Disordered" evidence="1">
    <location>
        <begin position="13"/>
        <end position="44"/>
    </location>
</feature>
<keyword evidence="3" id="KW-1185">Reference proteome</keyword>
<proteinExistence type="predicted"/>
<evidence type="ECO:0000313" key="2">
    <source>
        <dbReference type="EMBL" id="WNY27594.1"/>
    </source>
</evidence>
<name>A0AA96V6I5_9EURY</name>
<protein>
    <submittedName>
        <fullName evidence="2">Uncharacterized protein</fullName>
    </submittedName>
</protein>
<evidence type="ECO:0000256" key="1">
    <source>
        <dbReference type="SAM" id="MobiDB-lite"/>
    </source>
</evidence>
<dbReference type="AlphaFoldDB" id="A0AA96V6I5"/>
<gene>
    <name evidence="2" type="ORF">MsAm2_13960</name>
</gene>
<feature type="compositionally biased region" description="Basic residues" evidence="1">
    <location>
        <begin position="29"/>
        <end position="44"/>
    </location>
</feature>
<dbReference type="Proteomes" id="UP001304970">
    <property type="component" value="Chromosome"/>
</dbReference>
<evidence type="ECO:0000313" key="3">
    <source>
        <dbReference type="Proteomes" id="UP001304970"/>
    </source>
</evidence>
<organism evidence="2 3">
    <name type="scientific">Methanolapillus ohkumae</name>
    <dbReference type="NCBI Taxonomy" id="3028298"/>
    <lineage>
        <taxon>Archaea</taxon>
        <taxon>Methanobacteriati</taxon>
        <taxon>Methanobacteriota</taxon>
        <taxon>Stenosarchaea group</taxon>
        <taxon>Methanomicrobia</taxon>
        <taxon>Methanosarcinales</taxon>
        <taxon>Methanosarcinaceae</taxon>
        <taxon>Methanolapillus</taxon>
    </lineage>
</organism>